<sequence length="343" mass="38175">MTSTEKQPVVVDVVRELARQGRLAQHFPAASLAERRRLRAAAFEIAWPLVFHRITRPVERKRGHRVCAVGMQRLAPDCLDHFHNDVDAVLDDLFAHADLPIDNLEGWLTMRMRRATVDGHRRRRGRRGAPQRPRVPNWLAEALGRDAWLIELATSILDWVGTEATAGTSLWPLTAWTERRALASRDYTAGESVVATEIEVVLATMRRRPTWYDKNVEQPLGRKQAPVHLPSPSSSGGYAEPQPLALVERHEKDDALLLELATQAIALIERRTDTGEDVHAVVADVLGVVFGALPASHDLDRCPGGDPAGPDQVVTLIGDPDRLSRITATVVELLRRRDRPSEG</sequence>
<proteinExistence type="predicted"/>
<name>A0ABY2DJ58_9ACTN</name>
<protein>
    <submittedName>
        <fullName evidence="2">Uncharacterized protein</fullName>
    </submittedName>
</protein>
<comment type="caution">
    <text evidence="2">The sequence shown here is derived from an EMBL/GenBank/DDBJ whole genome shotgun (WGS) entry which is preliminary data.</text>
</comment>
<evidence type="ECO:0000313" key="2">
    <source>
        <dbReference type="EMBL" id="TDB99200.1"/>
    </source>
</evidence>
<gene>
    <name evidence="2" type="ORF">E1091_07135</name>
</gene>
<accession>A0ABY2DJ58</accession>
<dbReference type="Proteomes" id="UP000295626">
    <property type="component" value="Unassembled WGS sequence"/>
</dbReference>
<feature type="region of interest" description="Disordered" evidence="1">
    <location>
        <begin position="217"/>
        <end position="240"/>
    </location>
</feature>
<reference evidence="2 3" key="1">
    <citation type="submission" date="2019-02" db="EMBL/GenBank/DDBJ databases">
        <title>Draft genome sequences of novel Actinobacteria.</title>
        <authorList>
            <person name="Sahin N."/>
            <person name="Ay H."/>
            <person name="Saygin H."/>
        </authorList>
    </citation>
    <scope>NUCLEOTIDE SEQUENCE [LARGE SCALE GENOMIC DNA]</scope>
    <source>
        <strain evidence="2 3">JCM 30529</strain>
    </source>
</reference>
<evidence type="ECO:0000313" key="3">
    <source>
        <dbReference type="Proteomes" id="UP000295626"/>
    </source>
</evidence>
<dbReference type="EMBL" id="SMKE01000178">
    <property type="protein sequence ID" value="TDB99200.1"/>
    <property type="molecule type" value="Genomic_DNA"/>
</dbReference>
<organism evidence="2 3">
    <name type="scientific">Micromonospora fluostatini</name>
    <dbReference type="NCBI Taxonomy" id="1629071"/>
    <lineage>
        <taxon>Bacteria</taxon>
        <taxon>Bacillati</taxon>
        <taxon>Actinomycetota</taxon>
        <taxon>Actinomycetes</taxon>
        <taxon>Micromonosporales</taxon>
        <taxon>Micromonosporaceae</taxon>
        <taxon>Micromonospora</taxon>
    </lineage>
</organism>
<evidence type="ECO:0000256" key="1">
    <source>
        <dbReference type="SAM" id="MobiDB-lite"/>
    </source>
</evidence>
<keyword evidence="3" id="KW-1185">Reference proteome</keyword>